<name>A0ABQ8G0A5_9PEZI</name>
<evidence type="ECO:0000313" key="2">
    <source>
        <dbReference type="EMBL" id="KAH7039060.1"/>
    </source>
</evidence>
<gene>
    <name evidence="2" type="ORF">B0J12DRAFT_246133</name>
</gene>
<organism evidence="2 3">
    <name type="scientific">Macrophomina phaseolina</name>
    <dbReference type="NCBI Taxonomy" id="35725"/>
    <lineage>
        <taxon>Eukaryota</taxon>
        <taxon>Fungi</taxon>
        <taxon>Dikarya</taxon>
        <taxon>Ascomycota</taxon>
        <taxon>Pezizomycotina</taxon>
        <taxon>Dothideomycetes</taxon>
        <taxon>Dothideomycetes incertae sedis</taxon>
        <taxon>Botryosphaeriales</taxon>
        <taxon>Botryosphaeriaceae</taxon>
        <taxon>Macrophomina</taxon>
    </lineage>
</organism>
<feature type="compositionally biased region" description="Basic residues" evidence="1">
    <location>
        <begin position="183"/>
        <end position="192"/>
    </location>
</feature>
<feature type="compositionally biased region" description="Basic and acidic residues" evidence="1">
    <location>
        <begin position="255"/>
        <end position="264"/>
    </location>
</feature>
<evidence type="ECO:0000313" key="3">
    <source>
        <dbReference type="Proteomes" id="UP000774617"/>
    </source>
</evidence>
<feature type="region of interest" description="Disordered" evidence="1">
    <location>
        <begin position="176"/>
        <end position="264"/>
    </location>
</feature>
<sequence length="264" mass="28308">MKAADASSDECAGLYQHAADGSGASGLDIGSIWAGREGGCGRLAGGLQAGGTAWAAGPGGLAEAEGQGGDWDRKSSDWAAAVVVPRQRHDKPPVDTGTRVSGAAGSGLAFWNTKGELGDATRQCHVEAMHDIESWQGGRHGAGRTGCWRREARFLTPRDLCLRRACRVFDARRASQAQPCALQKRRPHRRGRQPPWSMPHRAMSDETRLPATEAFLPTSNCTNTSTRAMRPWSSEHALAPHAITPTPWPRPRPRPAHETSKADA</sequence>
<accession>A0ABQ8G0A5</accession>
<evidence type="ECO:0000256" key="1">
    <source>
        <dbReference type="SAM" id="MobiDB-lite"/>
    </source>
</evidence>
<dbReference type="EMBL" id="JAGTJR010000030">
    <property type="protein sequence ID" value="KAH7039060.1"/>
    <property type="molecule type" value="Genomic_DNA"/>
</dbReference>
<keyword evidence="3" id="KW-1185">Reference proteome</keyword>
<reference evidence="2 3" key="1">
    <citation type="journal article" date="2021" name="Nat. Commun.">
        <title>Genetic determinants of endophytism in the Arabidopsis root mycobiome.</title>
        <authorList>
            <person name="Mesny F."/>
            <person name="Miyauchi S."/>
            <person name="Thiergart T."/>
            <person name="Pickel B."/>
            <person name="Atanasova L."/>
            <person name="Karlsson M."/>
            <person name="Huettel B."/>
            <person name="Barry K.W."/>
            <person name="Haridas S."/>
            <person name="Chen C."/>
            <person name="Bauer D."/>
            <person name="Andreopoulos W."/>
            <person name="Pangilinan J."/>
            <person name="LaButti K."/>
            <person name="Riley R."/>
            <person name="Lipzen A."/>
            <person name="Clum A."/>
            <person name="Drula E."/>
            <person name="Henrissat B."/>
            <person name="Kohler A."/>
            <person name="Grigoriev I.V."/>
            <person name="Martin F.M."/>
            <person name="Hacquard S."/>
        </authorList>
    </citation>
    <scope>NUCLEOTIDE SEQUENCE [LARGE SCALE GENOMIC DNA]</scope>
    <source>
        <strain evidence="2 3">MPI-SDFR-AT-0080</strain>
    </source>
</reference>
<protein>
    <submittedName>
        <fullName evidence="2">Uncharacterized protein</fullName>
    </submittedName>
</protein>
<feature type="compositionally biased region" description="Polar residues" evidence="1">
    <location>
        <begin position="217"/>
        <end position="227"/>
    </location>
</feature>
<proteinExistence type="predicted"/>
<dbReference type="Proteomes" id="UP000774617">
    <property type="component" value="Unassembled WGS sequence"/>
</dbReference>
<comment type="caution">
    <text evidence="2">The sequence shown here is derived from an EMBL/GenBank/DDBJ whole genome shotgun (WGS) entry which is preliminary data.</text>
</comment>